<dbReference type="EMBL" id="JAMKFB020000018">
    <property type="protein sequence ID" value="KAL0168591.1"/>
    <property type="molecule type" value="Genomic_DNA"/>
</dbReference>
<feature type="region of interest" description="Disordered" evidence="1">
    <location>
        <begin position="26"/>
        <end position="73"/>
    </location>
</feature>
<gene>
    <name evidence="2" type="ORF">M9458_036813</name>
</gene>
<sequence length="73" mass="8310">VPVNSRQRRPLQKNNLCVSRALLRSNSDNNLMTRAMSPEQLAAHKRPKWPGEDEGPWHKDRPNQPFPVCQPGG</sequence>
<dbReference type="AlphaFoldDB" id="A0ABD0P5Q2"/>
<feature type="compositionally biased region" description="Basic and acidic residues" evidence="1">
    <location>
        <begin position="49"/>
        <end position="62"/>
    </location>
</feature>
<dbReference type="Proteomes" id="UP001529510">
    <property type="component" value="Unassembled WGS sequence"/>
</dbReference>
<organism evidence="2 3">
    <name type="scientific">Cirrhinus mrigala</name>
    <name type="common">Mrigala</name>
    <dbReference type="NCBI Taxonomy" id="683832"/>
    <lineage>
        <taxon>Eukaryota</taxon>
        <taxon>Metazoa</taxon>
        <taxon>Chordata</taxon>
        <taxon>Craniata</taxon>
        <taxon>Vertebrata</taxon>
        <taxon>Euteleostomi</taxon>
        <taxon>Actinopterygii</taxon>
        <taxon>Neopterygii</taxon>
        <taxon>Teleostei</taxon>
        <taxon>Ostariophysi</taxon>
        <taxon>Cypriniformes</taxon>
        <taxon>Cyprinidae</taxon>
        <taxon>Labeoninae</taxon>
        <taxon>Labeonini</taxon>
        <taxon>Cirrhinus</taxon>
    </lineage>
</organism>
<evidence type="ECO:0000256" key="1">
    <source>
        <dbReference type="SAM" id="MobiDB-lite"/>
    </source>
</evidence>
<proteinExistence type="predicted"/>
<protein>
    <submittedName>
        <fullName evidence="2">Uncharacterized protein</fullName>
    </submittedName>
</protein>
<feature type="non-terminal residue" evidence="2">
    <location>
        <position position="1"/>
    </location>
</feature>
<keyword evidence="3" id="KW-1185">Reference proteome</keyword>
<reference evidence="2 3" key="1">
    <citation type="submission" date="2024-05" db="EMBL/GenBank/DDBJ databases">
        <title>Genome sequencing and assembly of Indian major carp, Cirrhinus mrigala (Hamilton, 1822).</title>
        <authorList>
            <person name="Mohindra V."/>
            <person name="Chowdhury L.M."/>
            <person name="Lal K."/>
            <person name="Jena J.K."/>
        </authorList>
    </citation>
    <scope>NUCLEOTIDE SEQUENCE [LARGE SCALE GENOMIC DNA]</scope>
    <source>
        <strain evidence="2">CM1030</strain>
        <tissue evidence="2">Blood</tissue>
    </source>
</reference>
<evidence type="ECO:0000313" key="3">
    <source>
        <dbReference type="Proteomes" id="UP001529510"/>
    </source>
</evidence>
<name>A0ABD0P5Q2_CIRMR</name>
<comment type="caution">
    <text evidence="2">The sequence shown here is derived from an EMBL/GenBank/DDBJ whole genome shotgun (WGS) entry which is preliminary data.</text>
</comment>
<accession>A0ABD0P5Q2</accession>
<evidence type="ECO:0000313" key="2">
    <source>
        <dbReference type="EMBL" id="KAL0168591.1"/>
    </source>
</evidence>